<evidence type="ECO:0000313" key="2">
    <source>
        <dbReference type="Proteomes" id="UP001302745"/>
    </source>
</evidence>
<accession>A0AAN6VFM2</accession>
<organism evidence="1 2">
    <name type="scientific">Chaetomidium leptoderma</name>
    <dbReference type="NCBI Taxonomy" id="669021"/>
    <lineage>
        <taxon>Eukaryota</taxon>
        <taxon>Fungi</taxon>
        <taxon>Dikarya</taxon>
        <taxon>Ascomycota</taxon>
        <taxon>Pezizomycotina</taxon>
        <taxon>Sordariomycetes</taxon>
        <taxon>Sordariomycetidae</taxon>
        <taxon>Sordariales</taxon>
        <taxon>Chaetomiaceae</taxon>
        <taxon>Chaetomidium</taxon>
    </lineage>
</organism>
<sequence>MAISVADYSTSDFNSLLDYADALPVFDGLDGDRLANGAMKDLFRRHNVQGTIGLALLHKHFNLCDGERVTDLRGTSNPVTFELGEASTWMFSPEPEFSKLLVSMKADGIRGLCSYSGDGYPGRVEFTVGRSNVNLTPEEANLLPPAGTREAAWFYTDDFMDRGCKCNCFKNEKDAHSHGYTASSWLGVEA</sequence>
<reference evidence="1" key="2">
    <citation type="submission" date="2023-05" db="EMBL/GenBank/DDBJ databases">
        <authorList>
            <consortium name="Lawrence Berkeley National Laboratory"/>
            <person name="Steindorff A."/>
            <person name="Hensen N."/>
            <person name="Bonometti L."/>
            <person name="Westerberg I."/>
            <person name="Brannstrom I.O."/>
            <person name="Guillou S."/>
            <person name="Cros-Aarteil S."/>
            <person name="Calhoun S."/>
            <person name="Haridas S."/>
            <person name="Kuo A."/>
            <person name="Mondo S."/>
            <person name="Pangilinan J."/>
            <person name="Riley R."/>
            <person name="Labutti K."/>
            <person name="Andreopoulos B."/>
            <person name="Lipzen A."/>
            <person name="Chen C."/>
            <person name="Yanf M."/>
            <person name="Daum C."/>
            <person name="Ng V."/>
            <person name="Clum A."/>
            <person name="Ohm R."/>
            <person name="Martin F."/>
            <person name="Silar P."/>
            <person name="Natvig D."/>
            <person name="Lalanne C."/>
            <person name="Gautier V."/>
            <person name="Ament-Velasquez S.L."/>
            <person name="Kruys A."/>
            <person name="Hutchinson M.I."/>
            <person name="Powell A.J."/>
            <person name="Barry K."/>
            <person name="Miller A.N."/>
            <person name="Grigoriev I.V."/>
            <person name="Debuchy R."/>
            <person name="Gladieux P."/>
            <person name="Thoren M.H."/>
            <person name="Johannesson H."/>
        </authorList>
    </citation>
    <scope>NUCLEOTIDE SEQUENCE</scope>
    <source>
        <strain evidence="1">CBS 538.74</strain>
    </source>
</reference>
<protein>
    <submittedName>
        <fullName evidence="1">Uncharacterized protein</fullName>
    </submittedName>
</protein>
<name>A0AAN6VFM2_9PEZI</name>
<gene>
    <name evidence="1" type="ORF">C8A00DRAFT_46198</name>
</gene>
<comment type="caution">
    <text evidence="1">The sequence shown here is derived from an EMBL/GenBank/DDBJ whole genome shotgun (WGS) entry which is preliminary data.</text>
</comment>
<evidence type="ECO:0000313" key="1">
    <source>
        <dbReference type="EMBL" id="KAK4150404.1"/>
    </source>
</evidence>
<dbReference type="Proteomes" id="UP001302745">
    <property type="component" value="Unassembled WGS sequence"/>
</dbReference>
<reference evidence="1" key="1">
    <citation type="journal article" date="2023" name="Mol. Phylogenet. Evol.">
        <title>Genome-scale phylogeny and comparative genomics of the fungal order Sordariales.</title>
        <authorList>
            <person name="Hensen N."/>
            <person name="Bonometti L."/>
            <person name="Westerberg I."/>
            <person name="Brannstrom I.O."/>
            <person name="Guillou S."/>
            <person name="Cros-Aarteil S."/>
            <person name="Calhoun S."/>
            <person name="Haridas S."/>
            <person name="Kuo A."/>
            <person name="Mondo S."/>
            <person name="Pangilinan J."/>
            <person name="Riley R."/>
            <person name="LaButti K."/>
            <person name="Andreopoulos B."/>
            <person name="Lipzen A."/>
            <person name="Chen C."/>
            <person name="Yan M."/>
            <person name="Daum C."/>
            <person name="Ng V."/>
            <person name="Clum A."/>
            <person name="Steindorff A."/>
            <person name="Ohm R.A."/>
            <person name="Martin F."/>
            <person name="Silar P."/>
            <person name="Natvig D.O."/>
            <person name="Lalanne C."/>
            <person name="Gautier V."/>
            <person name="Ament-Velasquez S.L."/>
            <person name="Kruys A."/>
            <person name="Hutchinson M.I."/>
            <person name="Powell A.J."/>
            <person name="Barry K."/>
            <person name="Miller A.N."/>
            <person name="Grigoriev I.V."/>
            <person name="Debuchy R."/>
            <person name="Gladieux P."/>
            <person name="Hiltunen Thoren M."/>
            <person name="Johannesson H."/>
        </authorList>
    </citation>
    <scope>NUCLEOTIDE SEQUENCE</scope>
    <source>
        <strain evidence="1">CBS 538.74</strain>
    </source>
</reference>
<dbReference type="EMBL" id="MU857074">
    <property type="protein sequence ID" value="KAK4150404.1"/>
    <property type="molecule type" value="Genomic_DNA"/>
</dbReference>
<dbReference type="AlphaFoldDB" id="A0AAN6VFM2"/>
<proteinExistence type="predicted"/>
<keyword evidence="2" id="KW-1185">Reference proteome</keyword>